<keyword evidence="2" id="KW-1185">Reference proteome</keyword>
<organism evidence="1 2">
    <name type="scientific">Methylomusa anaerophila</name>
    <dbReference type="NCBI Taxonomy" id="1930071"/>
    <lineage>
        <taxon>Bacteria</taxon>
        <taxon>Bacillati</taxon>
        <taxon>Bacillota</taxon>
        <taxon>Negativicutes</taxon>
        <taxon>Selenomonadales</taxon>
        <taxon>Sporomusaceae</taxon>
        <taxon>Methylomusa</taxon>
    </lineage>
</organism>
<dbReference type="AlphaFoldDB" id="A0A348AH43"/>
<dbReference type="GO" id="GO:0016811">
    <property type="term" value="F:hydrolase activity, acting on carbon-nitrogen (but not peptide) bonds, in linear amides"/>
    <property type="evidence" value="ECO:0007669"/>
    <property type="project" value="TreeGrafter"/>
</dbReference>
<sequence length="222" mass="24819">MQKVLVFSPHPDDDVIGCGGSILKHVKKGNVVSVVHITSGDSGSLIYSPGQTISIREDEADKAAKFLGISEVHFFRNADGNLSYTWENLSRIISLLRSLRPDVVYLPHKQDSHRDHRITHELVSESCLRAGSPEAQECGQQLWSVGVILCYEVGTPLPEVNYVEDISEWMEAKVEAMRLHKSQLANLAYDEAVRHLNRLRGITTGRGAYCECFQVLKVSELF</sequence>
<dbReference type="PANTHER" id="PTHR12993">
    <property type="entry name" value="N-ACETYLGLUCOSAMINYL-PHOSPHATIDYLINOSITOL DE-N-ACETYLASE-RELATED"/>
    <property type="match status" value="1"/>
</dbReference>
<evidence type="ECO:0000313" key="2">
    <source>
        <dbReference type="Proteomes" id="UP000276437"/>
    </source>
</evidence>
<dbReference type="PANTHER" id="PTHR12993:SF11">
    <property type="entry name" value="N-ACETYLGLUCOSAMINYL-PHOSPHATIDYLINOSITOL DE-N-ACETYLASE"/>
    <property type="match status" value="1"/>
</dbReference>
<dbReference type="SUPFAM" id="SSF102588">
    <property type="entry name" value="LmbE-like"/>
    <property type="match status" value="1"/>
</dbReference>
<gene>
    <name evidence="1" type="ORF">MAMMFC1_01039</name>
</gene>
<dbReference type="Proteomes" id="UP000276437">
    <property type="component" value="Chromosome"/>
</dbReference>
<dbReference type="Gene3D" id="3.40.50.10320">
    <property type="entry name" value="LmbE-like"/>
    <property type="match status" value="1"/>
</dbReference>
<reference evidence="1 2" key="1">
    <citation type="journal article" date="2018" name="Int. J. Syst. Evol. Microbiol.">
        <title>Methylomusa anaerophila gen. nov., sp. nov., an anaerobic methanol-utilizing bacterium isolated from a microbial fuel cell.</title>
        <authorList>
            <person name="Amano N."/>
            <person name="Yamamuro A."/>
            <person name="Miyahara M."/>
            <person name="Kouzuma A."/>
            <person name="Abe T."/>
            <person name="Watanabe K."/>
        </authorList>
    </citation>
    <scope>NUCLEOTIDE SEQUENCE [LARGE SCALE GENOMIC DNA]</scope>
    <source>
        <strain evidence="1 2">MMFC1</strain>
    </source>
</reference>
<dbReference type="OrthoDB" id="9815144at2"/>
<dbReference type="EMBL" id="AP018449">
    <property type="protein sequence ID" value="BBB90391.1"/>
    <property type="molecule type" value="Genomic_DNA"/>
</dbReference>
<dbReference type="InterPro" id="IPR024078">
    <property type="entry name" value="LmbE-like_dom_sf"/>
</dbReference>
<dbReference type="InterPro" id="IPR003737">
    <property type="entry name" value="GlcNAc_PI_deacetylase-related"/>
</dbReference>
<proteinExistence type="predicted"/>
<dbReference type="Pfam" id="PF02585">
    <property type="entry name" value="PIG-L"/>
    <property type="match status" value="1"/>
</dbReference>
<evidence type="ECO:0000313" key="1">
    <source>
        <dbReference type="EMBL" id="BBB90391.1"/>
    </source>
</evidence>
<dbReference type="KEGG" id="mana:MAMMFC1_01039"/>
<name>A0A348AH43_9FIRM</name>
<protein>
    <submittedName>
        <fullName evidence="1">Glucosamine-6-phosphate deaminase-like protein</fullName>
    </submittedName>
</protein>
<accession>A0A348AH43</accession>